<dbReference type="PANTHER" id="PTHR43004">
    <property type="entry name" value="TRK SYSTEM POTASSIUM UPTAKE PROTEIN"/>
    <property type="match status" value="1"/>
</dbReference>
<dbReference type="SUPFAM" id="SSF51905">
    <property type="entry name" value="FAD/NAD(P)-binding domain"/>
    <property type="match status" value="1"/>
</dbReference>
<evidence type="ECO:0000256" key="1">
    <source>
        <dbReference type="ARBA" id="ARBA00001974"/>
    </source>
</evidence>
<dbReference type="InterPro" id="IPR002938">
    <property type="entry name" value="FAD-bd"/>
</dbReference>
<comment type="cofactor">
    <cofactor evidence="1">
        <name>FAD</name>
        <dbReference type="ChEBI" id="CHEBI:57692"/>
    </cofactor>
</comment>
<dbReference type="PANTHER" id="PTHR43004:SF19">
    <property type="entry name" value="BINDING MONOOXYGENASE, PUTATIVE (JCVI)-RELATED"/>
    <property type="match status" value="1"/>
</dbReference>
<comment type="caution">
    <text evidence="6">The sequence shown here is derived from an EMBL/GenBank/DDBJ whole genome shotgun (WGS) entry which is preliminary data.</text>
</comment>
<evidence type="ECO:0000313" key="7">
    <source>
        <dbReference type="Proteomes" id="UP001383192"/>
    </source>
</evidence>
<dbReference type="EMBL" id="JAYKXP010000029">
    <property type="protein sequence ID" value="KAK7043155.1"/>
    <property type="molecule type" value="Genomic_DNA"/>
</dbReference>
<dbReference type="GO" id="GO:0071949">
    <property type="term" value="F:FAD binding"/>
    <property type="evidence" value="ECO:0007669"/>
    <property type="project" value="InterPro"/>
</dbReference>
<evidence type="ECO:0000259" key="5">
    <source>
        <dbReference type="Pfam" id="PF01494"/>
    </source>
</evidence>
<reference evidence="6 7" key="1">
    <citation type="submission" date="2024-01" db="EMBL/GenBank/DDBJ databases">
        <title>A draft genome for a cacao thread blight-causing isolate of Paramarasmius palmivorus.</title>
        <authorList>
            <person name="Baruah I.K."/>
            <person name="Bukari Y."/>
            <person name="Amoako-Attah I."/>
            <person name="Meinhardt L.W."/>
            <person name="Bailey B.A."/>
            <person name="Cohen S.P."/>
        </authorList>
    </citation>
    <scope>NUCLEOTIDE SEQUENCE [LARGE SCALE GENOMIC DNA]</scope>
    <source>
        <strain evidence="6 7">GH-12</strain>
    </source>
</reference>
<dbReference type="PRINTS" id="PR00420">
    <property type="entry name" value="RNGMNOXGNASE"/>
</dbReference>
<proteinExistence type="predicted"/>
<keyword evidence="2" id="KW-0285">Flavoprotein</keyword>
<sequence length="449" mass="47855">MSLPTDIKIIIVGAGPAGLATAISLVKHGVPTRDIVVVDCVMAGENTSRAVVIHAGTLEALDSIGCAEELVRLGNKGNGVHFFDRHASPVVTNDFSALAPYTKYPFFIGISQAITEVTLQKQAQAQGITILRPFKAVAMKENPSGHGLDVSFESGEIVTAQYVIGADGARSVIREMAGIQFTNPQGKPPDESVDRYIAQMVMADVTFSTPKPPGIRTELLSLTPNANGLFLSMLLDNESSTKLYHSELPVYRVGFTVPLEKGAPPAQPGREVIQEYINHQGPFHISSDPSVNPNPVEVATVHWSSRFRIRSAVAETFFKKIGGEREGSSGGLVFLAGDAAHIHPPSGGQGMNLGIRDAIGLGAVIAEHMKGEFTEGIDVLEAFALSRREGALRVIKLTKVLVTAASGVMNSTIISWGLKLASMVPAFQRTIVWNLSGLGDEIVTKLKSS</sequence>
<organism evidence="6 7">
    <name type="scientific">Paramarasmius palmivorus</name>
    <dbReference type="NCBI Taxonomy" id="297713"/>
    <lineage>
        <taxon>Eukaryota</taxon>
        <taxon>Fungi</taxon>
        <taxon>Dikarya</taxon>
        <taxon>Basidiomycota</taxon>
        <taxon>Agaricomycotina</taxon>
        <taxon>Agaricomycetes</taxon>
        <taxon>Agaricomycetidae</taxon>
        <taxon>Agaricales</taxon>
        <taxon>Marasmiineae</taxon>
        <taxon>Marasmiaceae</taxon>
        <taxon>Paramarasmius</taxon>
    </lineage>
</organism>
<dbReference type="Proteomes" id="UP001383192">
    <property type="component" value="Unassembled WGS sequence"/>
</dbReference>
<dbReference type="InterPro" id="IPR050641">
    <property type="entry name" value="RIFMO-like"/>
</dbReference>
<dbReference type="InterPro" id="IPR036188">
    <property type="entry name" value="FAD/NAD-bd_sf"/>
</dbReference>
<protein>
    <recommendedName>
        <fullName evidence="5">FAD-binding domain-containing protein</fullName>
    </recommendedName>
</protein>
<evidence type="ECO:0000313" key="6">
    <source>
        <dbReference type="EMBL" id="KAK7043155.1"/>
    </source>
</evidence>
<gene>
    <name evidence="6" type="ORF">VNI00_008509</name>
</gene>
<dbReference type="GO" id="GO:0016709">
    <property type="term" value="F:oxidoreductase activity, acting on paired donors, with incorporation or reduction of molecular oxygen, NAD(P)H as one donor, and incorporation of one atom of oxygen"/>
    <property type="evidence" value="ECO:0007669"/>
    <property type="project" value="UniProtKB-ARBA"/>
</dbReference>
<keyword evidence="3" id="KW-0274">FAD</keyword>
<evidence type="ECO:0000256" key="2">
    <source>
        <dbReference type="ARBA" id="ARBA00022630"/>
    </source>
</evidence>
<dbReference type="AlphaFoldDB" id="A0AAW0CXW2"/>
<name>A0AAW0CXW2_9AGAR</name>
<dbReference type="Gene3D" id="3.30.70.2450">
    <property type="match status" value="1"/>
</dbReference>
<keyword evidence="4" id="KW-0560">Oxidoreductase</keyword>
<evidence type="ECO:0000256" key="3">
    <source>
        <dbReference type="ARBA" id="ARBA00022827"/>
    </source>
</evidence>
<evidence type="ECO:0000256" key="4">
    <source>
        <dbReference type="ARBA" id="ARBA00023002"/>
    </source>
</evidence>
<keyword evidence="7" id="KW-1185">Reference proteome</keyword>
<accession>A0AAW0CXW2</accession>
<dbReference type="Pfam" id="PF01494">
    <property type="entry name" value="FAD_binding_3"/>
    <property type="match status" value="1"/>
</dbReference>
<dbReference type="Gene3D" id="3.50.50.60">
    <property type="entry name" value="FAD/NAD(P)-binding domain"/>
    <property type="match status" value="1"/>
</dbReference>
<feature type="domain" description="FAD-binding" evidence="5">
    <location>
        <begin position="7"/>
        <end position="375"/>
    </location>
</feature>